<gene>
    <name evidence="3" type="ORF">EBQ26_05135</name>
</gene>
<evidence type="ECO:0000313" key="3">
    <source>
        <dbReference type="EMBL" id="RMW99175.1"/>
    </source>
</evidence>
<dbReference type="EMBL" id="RDQM01000005">
    <property type="protein sequence ID" value="RMW99175.1"/>
    <property type="molecule type" value="Genomic_DNA"/>
</dbReference>
<dbReference type="InterPro" id="IPR026881">
    <property type="entry name" value="WYL_dom"/>
</dbReference>
<dbReference type="PROSITE" id="PS52050">
    <property type="entry name" value="WYL"/>
    <property type="match status" value="1"/>
</dbReference>
<protein>
    <submittedName>
        <fullName evidence="3">WYL domain-containing protein</fullName>
    </submittedName>
</protein>
<dbReference type="PANTHER" id="PTHR34580:SF1">
    <property type="entry name" value="PROTEIN PAFC"/>
    <property type="match status" value="1"/>
</dbReference>
<reference evidence="3 4" key="1">
    <citation type="submission" date="2018-10" db="EMBL/GenBank/DDBJ databases">
        <title>Comamonadaceae CDC group NO-1 genome sequencing and assembly.</title>
        <authorList>
            <person name="Bernier A.-M."/>
            <person name="Bernard K."/>
        </authorList>
    </citation>
    <scope>NUCLEOTIDE SEQUENCE [LARGE SCALE GENOMIC DNA]</scope>
    <source>
        <strain evidence="3 4">NML970147</strain>
    </source>
</reference>
<sequence length="319" mass="36822">MKSTLKIPRRTGTHNKTDLLARRLAYIIASLHQGEKIDKHALAQRFNVGVRTIERDLGERLIDIAHNPKGEGWTLLPHARSTIPANTLGKYAEMVGTTKLFPEDSTADLLRRLDTPAAQRPFEVQSIPREDLPRHDQRFNQLEQACAQRCECHFFYKDKPRQAQPYRLLNKNGIWYLAAVEGQRLKNFSVARIESLRVDANAHFEHQQKHLDYIANKKDVWFTTETTEVLLRVTPEAAHYFARRELLPGQQTRQDSDQSLLVTAHISHPNQLLPLVRYWLPHVRILKPLHWHEALVGSLHDALQRWGESPATQPALKQL</sequence>
<evidence type="ECO:0000259" key="2">
    <source>
        <dbReference type="Pfam" id="PF25583"/>
    </source>
</evidence>
<dbReference type="InterPro" id="IPR057727">
    <property type="entry name" value="WCX_dom"/>
</dbReference>
<dbReference type="Pfam" id="PF13280">
    <property type="entry name" value="WYL"/>
    <property type="match status" value="1"/>
</dbReference>
<evidence type="ECO:0000259" key="1">
    <source>
        <dbReference type="Pfam" id="PF13280"/>
    </source>
</evidence>
<accession>A0A3M6Q7N7</accession>
<evidence type="ECO:0000313" key="4">
    <source>
        <dbReference type="Proteomes" id="UP000267521"/>
    </source>
</evidence>
<feature type="domain" description="WYL" evidence="1">
    <location>
        <begin position="139"/>
        <end position="198"/>
    </location>
</feature>
<dbReference type="Proteomes" id="UP000267521">
    <property type="component" value="Unassembled WGS sequence"/>
</dbReference>
<dbReference type="RefSeq" id="WP_122237953.1">
    <property type="nucleotide sequence ID" value="NZ_RDQM01000005.1"/>
</dbReference>
<dbReference type="InterPro" id="IPR051534">
    <property type="entry name" value="CBASS_pafABC_assoc_protein"/>
</dbReference>
<comment type="caution">
    <text evidence="3">The sequence shown here is derived from an EMBL/GenBank/DDBJ whole genome shotgun (WGS) entry which is preliminary data.</text>
</comment>
<feature type="domain" description="WCX" evidence="2">
    <location>
        <begin position="226"/>
        <end position="302"/>
    </location>
</feature>
<dbReference type="Pfam" id="PF25583">
    <property type="entry name" value="WCX"/>
    <property type="match status" value="1"/>
</dbReference>
<dbReference type="AlphaFoldDB" id="A0A3M6Q7N7"/>
<name>A0A3M6Q7N7_9BURK</name>
<proteinExistence type="predicted"/>
<dbReference type="PANTHER" id="PTHR34580">
    <property type="match status" value="1"/>
</dbReference>
<organism evidence="3 4">
    <name type="scientific">Allofranklinella schreckenbergeri</name>
    <dbReference type="NCBI Taxonomy" id="1076744"/>
    <lineage>
        <taxon>Bacteria</taxon>
        <taxon>Pseudomonadati</taxon>
        <taxon>Pseudomonadota</taxon>
        <taxon>Betaproteobacteria</taxon>
        <taxon>Burkholderiales</taxon>
        <taxon>Comamonadaceae</taxon>
        <taxon>Allofranklinella</taxon>
    </lineage>
</organism>